<dbReference type="EMBL" id="NNAY01000707">
    <property type="protein sequence ID" value="OXU26866.1"/>
    <property type="molecule type" value="Genomic_DNA"/>
</dbReference>
<evidence type="ECO:0000313" key="3">
    <source>
        <dbReference type="Proteomes" id="UP000215335"/>
    </source>
</evidence>
<feature type="non-terminal residue" evidence="2">
    <location>
        <position position="1"/>
    </location>
</feature>
<evidence type="ECO:0000313" key="2">
    <source>
        <dbReference type="EMBL" id="OXU26866.1"/>
    </source>
</evidence>
<evidence type="ECO:0000256" key="1">
    <source>
        <dbReference type="SAM" id="MobiDB-lite"/>
    </source>
</evidence>
<organism evidence="2 3">
    <name type="scientific">Trichomalopsis sarcophagae</name>
    <dbReference type="NCBI Taxonomy" id="543379"/>
    <lineage>
        <taxon>Eukaryota</taxon>
        <taxon>Metazoa</taxon>
        <taxon>Ecdysozoa</taxon>
        <taxon>Arthropoda</taxon>
        <taxon>Hexapoda</taxon>
        <taxon>Insecta</taxon>
        <taxon>Pterygota</taxon>
        <taxon>Neoptera</taxon>
        <taxon>Endopterygota</taxon>
        <taxon>Hymenoptera</taxon>
        <taxon>Apocrita</taxon>
        <taxon>Proctotrupomorpha</taxon>
        <taxon>Chalcidoidea</taxon>
        <taxon>Pteromalidae</taxon>
        <taxon>Pteromalinae</taxon>
        <taxon>Trichomalopsis</taxon>
    </lineage>
</organism>
<comment type="caution">
    <text evidence="2">The sequence shown here is derived from an EMBL/GenBank/DDBJ whole genome shotgun (WGS) entry which is preliminary data.</text>
</comment>
<keyword evidence="3" id="KW-1185">Reference proteome</keyword>
<proteinExistence type="predicted"/>
<dbReference type="AlphaFoldDB" id="A0A232F7N2"/>
<dbReference type="Proteomes" id="UP000215335">
    <property type="component" value="Unassembled WGS sequence"/>
</dbReference>
<gene>
    <name evidence="2" type="ORF">TSAR_010607</name>
</gene>
<name>A0A232F7N2_9HYME</name>
<reference evidence="2 3" key="1">
    <citation type="journal article" date="2017" name="Curr. Biol.">
        <title>The Evolution of Venom by Co-option of Single-Copy Genes.</title>
        <authorList>
            <person name="Martinson E.O."/>
            <person name="Mrinalini"/>
            <person name="Kelkar Y.D."/>
            <person name="Chang C.H."/>
            <person name="Werren J.H."/>
        </authorList>
    </citation>
    <scope>NUCLEOTIDE SEQUENCE [LARGE SCALE GENOMIC DNA]</scope>
    <source>
        <strain evidence="2 3">Alberta</strain>
        <tissue evidence="2">Whole body</tissue>
    </source>
</reference>
<feature type="region of interest" description="Disordered" evidence="1">
    <location>
        <begin position="87"/>
        <end position="106"/>
    </location>
</feature>
<protein>
    <submittedName>
        <fullName evidence="2">Uncharacterized protein</fullName>
    </submittedName>
</protein>
<accession>A0A232F7N2</accession>
<sequence>CENLRDTKTSRQIQKTREDFRFEVTEDVPLSEIIIMIKLIRSVPRARARASQLISPVHVSNARENKKRKLYRWQRIELRNLKRKRLQMEERRRGNRYSYERRRREG</sequence>